<reference evidence="2" key="1">
    <citation type="journal article" date="2020" name="Fungal Divers.">
        <title>Resolving the Mortierellaceae phylogeny through synthesis of multi-gene phylogenetics and phylogenomics.</title>
        <authorList>
            <person name="Vandepol N."/>
            <person name="Liber J."/>
            <person name="Desiro A."/>
            <person name="Na H."/>
            <person name="Kennedy M."/>
            <person name="Barry K."/>
            <person name="Grigoriev I.V."/>
            <person name="Miller A.N."/>
            <person name="O'Donnell K."/>
            <person name="Stajich J.E."/>
            <person name="Bonito G."/>
        </authorList>
    </citation>
    <scope>NUCLEOTIDE SEQUENCE</scope>
    <source>
        <strain evidence="2">NRRL 2769</strain>
    </source>
</reference>
<dbReference type="GO" id="GO:0031123">
    <property type="term" value="P:RNA 3'-end processing"/>
    <property type="evidence" value="ECO:0007669"/>
    <property type="project" value="TreeGrafter"/>
</dbReference>
<feature type="domain" description="Poly(A) RNA polymerase mitochondrial-like central palm" evidence="1">
    <location>
        <begin position="284"/>
        <end position="423"/>
    </location>
</feature>
<dbReference type="InterPro" id="IPR054708">
    <property type="entry name" value="MTPAP-like_central"/>
</dbReference>
<dbReference type="EMBL" id="JAAAID010001593">
    <property type="protein sequence ID" value="KAG0009421.1"/>
    <property type="molecule type" value="Genomic_DNA"/>
</dbReference>
<dbReference type="PANTHER" id="PTHR12271:SF40">
    <property type="entry name" value="POLY(A) RNA POLYMERASE GLD2"/>
    <property type="match status" value="1"/>
</dbReference>
<feature type="non-terminal residue" evidence="2">
    <location>
        <position position="643"/>
    </location>
</feature>
<dbReference type="SUPFAM" id="SSF81301">
    <property type="entry name" value="Nucleotidyltransferase"/>
    <property type="match status" value="1"/>
</dbReference>
<dbReference type="CDD" id="cd22249">
    <property type="entry name" value="UDM1_RNF168_RNF169-like"/>
    <property type="match status" value="1"/>
</dbReference>
<dbReference type="InterPro" id="IPR043519">
    <property type="entry name" value="NT_sf"/>
</dbReference>
<protein>
    <recommendedName>
        <fullName evidence="1">Poly(A) RNA polymerase mitochondrial-like central palm domain-containing protein</fullName>
    </recommendedName>
</protein>
<dbReference type="Gene3D" id="3.30.460.10">
    <property type="entry name" value="Beta Polymerase, domain 2"/>
    <property type="match status" value="1"/>
</dbReference>
<accession>A0A9P6MPW2</accession>
<gene>
    <name evidence="2" type="ORF">BGZ80_002410</name>
</gene>
<sequence>MKINRRHFVGILYDCILFEYGSQVTVGKSHTLSLDDLAETFAFVAAFYKHNRSLMDIPCDQFITRNQLHTVAGLVDYIENMDRGVFEIFPCSIELREEAPSFSSSSSRQDRKRHTRMTLEHGDIKSKSNHSQFRQDVRGWTMDLYGHRGHDFHTDTDTDLDDEYSIIIPGLSKTDVQTFLWEYAYIPEVYQDDIATLIRYLRRDEWMMNGSKGSIITFDWDLEGVQKFSKEYNQNKIRKVELREQEEAKKTQEIAQKQQEEWARQQELIRERETMRRMKIADDFIRKMHKTMVISPSESEEIDKLIKNLETEISEYFDFCFVALVAVGSFACGQYTHTSDLDLTLTGNTKNITTVELVNALHHFSYQNVNIVERNVEPAVLSASRSTRLSVVTFVDPKTGTTCHLTLDEPLLIYQSKLIRTYALIEPRFGPVMNALRHLAAQRGLISSSEHGDKCNFMPLGSYALALMLTTFLQTENPPILPKLQQNPLPEDRVMKEAFVNGIDCSFDRDWEYYQGFGIKNTKSTAELLVDFCRFFGYVFDYESKEVNARIGAFRWRSDVSRGPANTLISSVEADTGRAPPPSPTVPLSPTVASALGSKVNSSVVFQVIDPFLIDFNVTNVCRGELVRIVKSCFQEAYEALVE</sequence>
<evidence type="ECO:0000259" key="1">
    <source>
        <dbReference type="Pfam" id="PF22600"/>
    </source>
</evidence>
<dbReference type="Pfam" id="PF22600">
    <property type="entry name" value="MTPAP-like_central"/>
    <property type="match status" value="1"/>
</dbReference>
<keyword evidence="3" id="KW-1185">Reference proteome</keyword>
<dbReference type="GO" id="GO:0016779">
    <property type="term" value="F:nucleotidyltransferase activity"/>
    <property type="evidence" value="ECO:0007669"/>
    <property type="project" value="UniProtKB-ARBA"/>
</dbReference>
<evidence type="ECO:0000313" key="2">
    <source>
        <dbReference type="EMBL" id="KAG0009421.1"/>
    </source>
</evidence>
<name>A0A9P6MPW2_9FUNG</name>
<dbReference type="GO" id="GO:0010605">
    <property type="term" value="P:negative regulation of macromolecule metabolic process"/>
    <property type="evidence" value="ECO:0007669"/>
    <property type="project" value="UniProtKB-ARBA"/>
</dbReference>
<dbReference type="Proteomes" id="UP000703661">
    <property type="component" value="Unassembled WGS sequence"/>
</dbReference>
<dbReference type="Gene3D" id="1.10.1410.10">
    <property type="match status" value="1"/>
</dbReference>
<proteinExistence type="predicted"/>
<dbReference type="AlphaFoldDB" id="A0A9P6MPW2"/>
<comment type="caution">
    <text evidence="2">The sequence shown here is derived from an EMBL/GenBank/DDBJ whole genome shotgun (WGS) entry which is preliminary data.</text>
</comment>
<dbReference type="PANTHER" id="PTHR12271">
    <property type="entry name" value="POLY A POLYMERASE CID PAP -RELATED"/>
    <property type="match status" value="1"/>
</dbReference>
<evidence type="ECO:0000313" key="3">
    <source>
        <dbReference type="Proteomes" id="UP000703661"/>
    </source>
</evidence>
<organism evidence="2 3">
    <name type="scientific">Entomortierella chlamydospora</name>
    <dbReference type="NCBI Taxonomy" id="101097"/>
    <lineage>
        <taxon>Eukaryota</taxon>
        <taxon>Fungi</taxon>
        <taxon>Fungi incertae sedis</taxon>
        <taxon>Mucoromycota</taxon>
        <taxon>Mortierellomycotina</taxon>
        <taxon>Mortierellomycetes</taxon>
        <taxon>Mortierellales</taxon>
        <taxon>Mortierellaceae</taxon>
        <taxon>Entomortierella</taxon>
    </lineage>
</organism>
<dbReference type="SUPFAM" id="SSF81631">
    <property type="entry name" value="PAP/OAS1 substrate-binding domain"/>
    <property type="match status" value="1"/>
</dbReference>